<evidence type="ECO:0000313" key="2">
    <source>
        <dbReference type="EMBL" id="MBM3317676.1"/>
    </source>
</evidence>
<dbReference type="InterPro" id="IPR018247">
    <property type="entry name" value="EF_Hand_1_Ca_BS"/>
</dbReference>
<dbReference type="AlphaFoldDB" id="A0A937X8L2"/>
<dbReference type="Proteomes" id="UP000748308">
    <property type="component" value="Unassembled WGS sequence"/>
</dbReference>
<dbReference type="InterPro" id="IPR036439">
    <property type="entry name" value="Dockerin_dom_sf"/>
</dbReference>
<accession>A0A937X8L2</accession>
<dbReference type="PROSITE" id="PS00018">
    <property type="entry name" value="EF_HAND_1"/>
    <property type="match status" value="1"/>
</dbReference>
<dbReference type="EMBL" id="VGIY01000165">
    <property type="protein sequence ID" value="MBM3317676.1"/>
    <property type="molecule type" value="Genomic_DNA"/>
</dbReference>
<comment type="caution">
    <text evidence="2">The sequence shown here is derived from an EMBL/GenBank/DDBJ whole genome shotgun (WGS) entry which is preliminary data.</text>
</comment>
<gene>
    <name evidence="2" type="ORF">FJY75_07470</name>
</gene>
<reference evidence="2" key="1">
    <citation type="submission" date="2019-03" db="EMBL/GenBank/DDBJ databases">
        <title>Lake Tanganyika Metagenome-Assembled Genomes (MAGs).</title>
        <authorList>
            <person name="Tran P."/>
        </authorList>
    </citation>
    <scope>NUCLEOTIDE SEQUENCE</scope>
    <source>
        <strain evidence="2">M_DeepCast_400m_m2_100</strain>
    </source>
</reference>
<evidence type="ECO:0008006" key="4">
    <source>
        <dbReference type="Google" id="ProtNLM"/>
    </source>
</evidence>
<organism evidence="2 3">
    <name type="scientific">Eiseniibacteriota bacterium</name>
    <dbReference type="NCBI Taxonomy" id="2212470"/>
    <lineage>
        <taxon>Bacteria</taxon>
        <taxon>Candidatus Eiseniibacteriota</taxon>
    </lineage>
</organism>
<proteinExistence type="predicted"/>
<dbReference type="Gene3D" id="1.10.1330.10">
    <property type="entry name" value="Dockerin domain"/>
    <property type="match status" value="1"/>
</dbReference>
<name>A0A937X8L2_UNCEI</name>
<feature type="signal peptide" evidence="1">
    <location>
        <begin position="1"/>
        <end position="21"/>
    </location>
</feature>
<feature type="chain" id="PRO_5037486082" description="Big-1 domain-containing protein" evidence="1">
    <location>
        <begin position="22"/>
        <end position="191"/>
    </location>
</feature>
<evidence type="ECO:0000256" key="1">
    <source>
        <dbReference type="SAM" id="SignalP"/>
    </source>
</evidence>
<sequence>MCRIIAFLCVAFLAPAGGAYASDVPDPDECTVEPCDAYGGVLTCPHGPGGAGPDQTAFTVTIRRFGQPLPGVWVEVVLLNASGHTVCPGAVLTGSTDEHGQASFNLAIGGCSPDGPAALRILGNSVVIRHYDRILSPDQDADGRVGLADFVLFGAGFGGSGLPCADYNNDGLASLADFVTFAACFGRECGE</sequence>
<keyword evidence="1" id="KW-0732">Signal</keyword>
<protein>
    <recommendedName>
        <fullName evidence="4">Big-1 domain-containing protein</fullName>
    </recommendedName>
</protein>
<dbReference type="GO" id="GO:0000272">
    <property type="term" value="P:polysaccharide catabolic process"/>
    <property type="evidence" value="ECO:0007669"/>
    <property type="project" value="InterPro"/>
</dbReference>
<evidence type="ECO:0000313" key="3">
    <source>
        <dbReference type="Proteomes" id="UP000748308"/>
    </source>
</evidence>